<keyword evidence="2" id="KW-1185">Reference proteome</keyword>
<dbReference type="AlphaFoldDB" id="A0A9P3PN31"/>
<protein>
    <submittedName>
        <fullName evidence="1">Uncharacterized protein</fullName>
    </submittedName>
</protein>
<gene>
    <name evidence="1" type="ORF">LshimejAT787_0600770</name>
</gene>
<organism evidence="1 2">
    <name type="scientific">Lyophyllum shimeji</name>
    <name type="common">Hon-shimeji</name>
    <name type="synonym">Tricholoma shimeji</name>
    <dbReference type="NCBI Taxonomy" id="47721"/>
    <lineage>
        <taxon>Eukaryota</taxon>
        <taxon>Fungi</taxon>
        <taxon>Dikarya</taxon>
        <taxon>Basidiomycota</taxon>
        <taxon>Agaricomycotina</taxon>
        <taxon>Agaricomycetes</taxon>
        <taxon>Agaricomycetidae</taxon>
        <taxon>Agaricales</taxon>
        <taxon>Tricholomatineae</taxon>
        <taxon>Lyophyllaceae</taxon>
        <taxon>Lyophyllum</taxon>
    </lineage>
</organism>
<dbReference type="EMBL" id="BRPK01000006">
    <property type="protein sequence ID" value="GLB38915.1"/>
    <property type="molecule type" value="Genomic_DNA"/>
</dbReference>
<evidence type="ECO:0000313" key="1">
    <source>
        <dbReference type="EMBL" id="GLB38915.1"/>
    </source>
</evidence>
<comment type="caution">
    <text evidence="1">The sequence shown here is derived from an EMBL/GenBank/DDBJ whole genome shotgun (WGS) entry which is preliminary data.</text>
</comment>
<sequence>MPPLSFDFSSANAGGRCLFSATLLPFMQELDDFASLRLRRIAEDAGLRALYIPPLNSISEASICRPDGHPIHTPWSKACLNQDDAQETTLYSAFGDSDTPSLTNPAEPRDIALATLSQANVSTTPEAGLPADFAFCAGRPRNGAFTLPSLAEYFQDRSVIYAGPSVGL</sequence>
<name>A0A9P3PN31_LYOSH</name>
<dbReference type="Proteomes" id="UP001063166">
    <property type="component" value="Unassembled WGS sequence"/>
</dbReference>
<evidence type="ECO:0000313" key="2">
    <source>
        <dbReference type="Proteomes" id="UP001063166"/>
    </source>
</evidence>
<reference evidence="1" key="1">
    <citation type="submission" date="2022-07" db="EMBL/GenBank/DDBJ databases">
        <title>The genome of Lyophyllum shimeji provides insight into the initial evolution of ectomycorrhizal fungal genome.</title>
        <authorList>
            <person name="Kobayashi Y."/>
            <person name="Shibata T."/>
            <person name="Hirakawa H."/>
            <person name="Shigenobu S."/>
            <person name="Nishiyama T."/>
            <person name="Yamada A."/>
            <person name="Hasebe M."/>
            <person name="Kawaguchi M."/>
        </authorList>
    </citation>
    <scope>NUCLEOTIDE SEQUENCE</scope>
    <source>
        <strain evidence="1">AT787</strain>
    </source>
</reference>
<proteinExistence type="predicted"/>
<accession>A0A9P3PN31</accession>